<evidence type="ECO:0000313" key="1">
    <source>
        <dbReference type="EMBL" id="RBP65947.1"/>
    </source>
</evidence>
<comment type="caution">
    <text evidence="1">The sequence shown here is derived from an EMBL/GenBank/DDBJ whole genome shotgun (WGS) entry which is preliminary data.</text>
</comment>
<proteinExistence type="predicted"/>
<name>A0A366I8T7_9FIRM</name>
<reference evidence="1 2" key="1">
    <citation type="submission" date="2018-06" db="EMBL/GenBank/DDBJ databases">
        <title>Genomic Encyclopedia of Type Strains, Phase IV (KMG-IV): sequencing the most valuable type-strain genomes for metagenomic binning, comparative biology and taxonomic classification.</title>
        <authorList>
            <person name="Goeker M."/>
        </authorList>
    </citation>
    <scope>NUCLEOTIDE SEQUENCE [LARGE SCALE GENOMIC DNA]</scope>
    <source>
        <strain evidence="1 2">DSM 22112</strain>
    </source>
</reference>
<dbReference type="AlphaFoldDB" id="A0A366I8T7"/>
<protein>
    <submittedName>
        <fullName evidence="1">Uncharacterized protein</fullName>
    </submittedName>
</protein>
<dbReference type="EMBL" id="QNRX01000006">
    <property type="protein sequence ID" value="RBP65947.1"/>
    <property type="molecule type" value="Genomic_DNA"/>
</dbReference>
<gene>
    <name evidence="1" type="ORF">DES36_10657</name>
</gene>
<dbReference type="OrthoDB" id="1799049at2"/>
<dbReference type="Proteomes" id="UP000253490">
    <property type="component" value="Unassembled WGS sequence"/>
</dbReference>
<sequence>MGEFQGKKVGLKEEGTHKLIAVYPETMNGTDHEIAKTVRDWFYKQACANEEILRTAYVDVVED</sequence>
<accession>A0A366I8T7</accession>
<evidence type="ECO:0000313" key="2">
    <source>
        <dbReference type="Proteomes" id="UP000253490"/>
    </source>
</evidence>
<organism evidence="1 2">
    <name type="scientific">Alkalibaculum bacchi</name>
    <dbReference type="NCBI Taxonomy" id="645887"/>
    <lineage>
        <taxon>Bacteria</taxon>
        <taxon>Bacillati</taxon>
        <taxon>Bacillota</taxon>
        <taxon>Clostridia</taxon>
        <taxon>Eubacteriales</taxon>
        <taxon>Eubacteriaceae</taxon>
        <taxon>Alkalibaculum</taxon>
    </lineage>
</organism>
<dbReference type="RefSeq" id="WP_113920280.1">
    <property type="nucleotide sequence ID" value="NZ_CALNCS010000005.1"/>
</dbReference>
<keyword evidence="2" id="KW-1185">Reference proteome</keyword>